<evidence type="ECO:0000313" key="3">
    <source>
        <dbReference type="Proteomes" id="UP000229753"/>
    </source>
</evidence>
<feature type="transmembrane region" description="Helical" evidence="1">
    <location>
        <begin position="6"/>
        <end position="23"/>
    </location>
</feature>
<evidence type="ECO:0000256" key="1">
    <source>
        <dbReference type="SAM" id="Phobius"/>
    </source>
</evidence>
<proteinExistence type="predicted"/>
<evidence type="ECO:0000313" key="2">
    <source>
        <dbReference type="EMBL" id="PIZ48749.1"/>
    </source>
</evidence>
<evidence type="ECO:0008006" key="4">
    <source>
        <dbReference type="Google" id="ProtNLM"/>
    </source>
</evidence>
<organism evidence="2 3">
    <name type="scientific">Candidatus Woesebacteria bacterium CG_4_10_14_0_2_um_filter_39_14</name>
    <dbReference type="NCBI Taxonomy" id="1975054"/>
    <lineage>
        <taxon>Bacteria</taxon>
        <taxon>Candidatus Woeseibacteriota</taxon>
    </lineage>
</organism>
<sequence length="179" mass="20973">RRVDSIIWLWLVVPIFLGMIISFRLSIFSYFRFLFCLPAFYLLVAVGLKKLKPKISNILIIVLVGMNLIFSGIYLFNPRFQREGWRELTTFVKEESGNKSAIILFVADSNMEAYKYYDSNANITGPNGFGTKYKEIWLIRYLQPVFDSKDLLRAKIEASGYNKEKEYDFNGVVVWKYEK</sequence>
<dbReference type="Proteomes" id="UP000229753">
    <property type="component" value="Unassembled WGS sequence"/>
</dbReference>
<dbReference type="AlphaFoldDB" id="A0A2M7TMN8"/>
<feature type="transmembrane region" description="Helical" evidence="1">
    <location>
        <begin position="55"/>
        <end position="76"/>
    </location>
</feature>
<feature type="transmembrane region" description="Helical" evidence="1">
    <location>
        <begin position="30"/>
        <end position="49"/>
    </location>
</feature>
<dbReference type="EMBL" id="PFNO01000102">
    <property type="protein sequence ID" value="PIZ48749.1"/>
    <property type="molecule type" value="Genomic_DNA"/>
</dbReference>
<keyword evidence="1" id="KW-0472">Membrane</keyword>
<name>A0A2M7TMN8_9BACT</name>
<keyword evidence="1" id="KW-0812">Transmembrane</keyword>
<comment type="caution">
    <text evidence="2">The sequence shown here is derived from an EMBL/GenBank/DDBJ whole genome shotgun (WGS) entry which is preliminary data.</text>
</comment>
<protein>
    <recommendedName>
        <fullName evidence="4">Glycosyltransferase RgtA/B/C/D-like domain-containing protein</fullName>
    </recommendedName>
</protein>
<accession>A0A2M7TMN8</accession>
<reference evidence="3" key="1">
    <citation type="submission" date="2017-09" db="EMBL/GenBank/DDBJ databases">
        <title>Depth-based differentiation of microbial function through sediment-hosted aquifers and enrichment of novel symbionts in the deep terrestrial subsurface.</title>
        <authorList>
            <person name="Probst A.J."/>
            <person name="Ladd B."/>
            <person name="Jarett J.K."/>
            <person name="Geller-Mcgrath D.E."/>
            <person name="Sieber C.M.K."/>
            <person name="Emerson J.B."/>
            <person name="Anantharaman K."/>
            <person name="Thomas B.C."/>
            <person name="Malmstrom R."/>
            <person name="Stieglmeier M."/>
            <person name="Klingl A."/>
            <person name="Woyke T."/>
            <person name="Ryan C.M."/>
            <person name="Banfield J.F."/>
        </authorList>
    </citation>
    <scope>NUCLEOTIDE SEQUENCE [LARGE SCALE GENOMIC DNA]</scope>
</reference>
<keyword evidence="1" id="KW-1133">Transmembrane helix</keyword>
<feature type="non-terminal residue" evidence="2">
    <location>
        <position position="1"/>
    </location>
</feature>
<gene>
    <name evidence="2" type="ORF">COY29_03080</name>
</gene>